<protein>
    <submittedName>
        <fullName evidence="2">1645_t:CDS:1</fullName>
    </submittedName>
</protein>
<accession>A0A9N9IEC3</accession>
<feature type="compositionally biased region" description="Polar residues" evidence="1">
    <location>
        <begin position="19"/>
        <end position="29"/>
    </location>
</feature>
<proteinExistence type="predicted"/>
<dbReference type="EMBL" id="CAJVPS010030996">
    <property type="protein sequence ID" value="CAG8732123.1"/>
    <property type="molecule type" value="Genomic_DNA"/>
</dbReference>
<feature type="non-terminal residue" evidence="2">
    <location>
        <position position="1"/>
    </location>
</feature>
<evidence type="ECO:0000256" key="1">
    <source>
        <dbReference type="SAM" id="MobiDB-lite"/>
    </source>
</evidence>
<sequence length="86" mass="10221">EVESERMVKETLSDDKQENMTPEQKSNNKNYILNNLDKYVIDSRQYFYGEDAESKYTYIAKDALPDGAFEEIRDQIYQKIIQNKND</sequence>
<evidence type="ECO:0000313" key="2">
    <source>
        <dbReference type="EMBL" id="CAG8732123.1"/>
    </source>
</evidence>
<gene>
    <name evidence="2" type="ORF">ALEPTO_LOCUS12664</name>
</gene>
<dbReference type="OrthoDB" id="10535804at2759"/>
<name>A0A9N9IEC3_9GLOM</name>
<evidence type="ECO:0000313" key="3">
    <source>
        <dbReference type="Proteomes" id="UP000789508"/>
    </source>
</evidence>
<dbReference type="Proteomes" id="UP000789508">
    <property type="component" value="Unassembled WGS sequence"/>
</dbReference>
<organism evidence="2 3">
    <name type="scientific">Ambispora leptoticha</name>
    <dbReference type="NCBI Taxonomy" id="144679"/>
    <lineage>
        <taxon>Eukaryota</taxon>
        <taxon>Fungi</taxon>
        <taxon>Fungi incertae sedis</taxon>
        <taxon>Mucoromycota</taxon>
        <taxon>Glomeromycotina</taxon>
        <taxon>Glomeromycetes</taxon>
        <taxon>Archaeosporales</taxon>
        <taxon>Ambisporaceae</taxon>
        <taxon>Ambispora</taxon>
    </lineage>
</organism>
<dbReference type="AlphaFoldDB" id="A0A9N9IEC3"/>
<feature type="compositionally biased region" description="Basic and acidic residues" evidence="1">
    <location>
        <begin position="1"/>
        <end position="18"/>
    </location>
</feature>
<comment type="caution">
    <text evidence="2">The sequence shown here is derived from an EMBL/GenBank/DDBJ whole genome shotgun (WGS) entry which is preliminary data.</text>
</comment>
<feature type="region of interest" description="Disordered" evidence="1">
    <location>
        <begin position="1"/>
        <end position="29"/>
    </location>
</feature>
<keyword evidence="3" id="KW-1185">Reference proteome</keyword>
<reference evidence="2" key="1">
    <citation type="submission" date="2021-06" db="EMBL/GenBank/DDBJ databases">
        <authorList>
            <person name="Kallberg Y."/>
            <person name="Tangrot J."/>
            <person name="Rosling A."/>
        </authorList>
    </citation>
    <scope>NUCLEOTIDE SEQUENCE</scope>
    <source>
        <strain evidence="2">FL130A</strain>
    </source>
</reference>